<evidence type="ECO:0000259" key="4">
    <source>
        <dbReference type="PROSITE" id="PS01031"/>
    </source>
</evidence>
<sequence length="139" mass="15241">MNAFNPVAQRDQNPQGSQGAIAQRREDTQATTLVPAVDIYETSASVTLWADLPGVPREKLEANVHDANLRIEGEAVVPTPAGLRVQHAEIRQPRYARTFALSPDLDASRIEANLQDGVLKVAIPRREEAKPRRIEVSVG</sequence>
<dbReference type="Proteomes" id="UP000253501">
    <property type="component" value="Unassembled WGS sequence"/>
</dbReference>
<feature type="compositionally biased region" description="Polar residues" evidence="3">
    <location>
        <begin position="10"/>
        <end position="20"/>
    </location>
</feature>
<evidence type="ECO:0000313" key="5">
    <source>
        <dbReference type="EMBL" id="RCJ08354.1"/>
    </source>
</evidence>
<comment type="similarity">
    <text evidence="1 2">Belongs to the small heat shock protein (HSP20) family.</text>
</comment>
<organism evidence="5 6">
    <name type="scientific">Cupriavidus necator</name>
    <name type="common">Alcaligenes eutrophus</name>
    <name type="synonym">Ralstonia eutropha</name>
    <dbReference type="NCBI Taxonomy" id="106590"/>
    <lineage>
        <taxon>Bacteria</taxon>
        <taxon>Pseudomonadati</taxon>
        <taxon>Pseudomonadota</taxon>
        <taxon>Betaproteobacteria</taxon>
        <taxon>Burkholderiales</taxon>
        <taxon>Burkholderiaceae</taxon>
        <taxon>Cupriavidus</taxon>
    </lineage>
</organism>
<dbReference type="InterPro" id="IPR002068">
    <property type="entry name" value="A-crystallin/Hsp20_dom"/>
</dbReference>
<evidence type="ECO:0000256" key="2">
    <source>
        <dbReference type="RuleBase" id="RU003616"/>
    </source>
</evidence>
<dbReference type="CDD" id="cd06464">
    <property type="entry name" value="ACD_sHsps-like"/>
    <property type="match status" value="1"/>
</dbReference>
<feature type="region of interest" description="Disordered" evidence="3">
    <location>
        <begin position="1"/>
        <end position="29"/>
    </location>
</feature>
<proteinExistence type="inferred from homology"/>
<dbReference type="Gene3D" id="2.60.40.790">
    <property type="match status" value="1"/>
</dbReference>
<protein>
    <submittedName>
        <fullName evidence="5">Hsp20/alpha crystallin family protein</fullName>
    </submittedName>
</protein>
<dbReference type="InterPro" id="IPR008978">
    <property type="entry name" value="HSP20-like_chaperone"/>
</dbReference>
<dbReference type="InterPro" id="IPR031107">
    <property type="entry name" value="Small_HSP"/>
</dbReference>
<dbReference type="AlphaFoldDB" id="A0A367PLF0"/>
<dbReference type="EMBL" id="QDHA01000025">
    <property type="protein sequence ID" value="RCJ08354.1"/>
    <property type="molecule type" value="Genomic_DNA"/>
</dbReference>
<feature type="domain" description="SHSP" evidence="4">
    <location>
        <begin position="28"/>
        <end position="139"/>
    </location>
</feature>
<evidence type="ECO:0000256" key="3">
    <source>
        <dbReference type="SAM" id="MobiDB-lite"/>
    </source>
</evidence>
<reference evidence="5 6" key="1">
    <citation type="submission" date="2018-04" db="EMBL/GenBank/DDBJ databases">
        <title>Cupriavidus necator CR12 genome sequencing and assembly.</title>
        <authorList>
            <person name="Ben Fekih I."/>
            <person name="Mazhar H.S."/>
            <person name="Bello S.K."/>
            <person name="Rensing C."/>
        </authorList>
    </citation>
    <scope>NUCLEOTIDE SEQUENCE [LARGE SCALE GENOMIC DNA]</scope>
    <source>
        <strain evidence="5 6">CR12</strain>
    </source>
</reference>
<gene>
    <name evidence="5" type="ORF">DDK22_11360</name>
</gene>
<name>A0A367PLF0_CUPNE</name>
<dbReference type="Pfam" id="PF00011">
    <property type="entry name" value="HSP20"/>
    <property type="match status" value="1"/>
</dbReference>
<dbReference type="PANTHER" id="PTHR11527">
    <property type="entry name" value="HEAT-SHOCK PROTEIN 20 FAMILY MEMBER"/>
    <property type="match status" value="1"/>
</dbReference>
<evidence type="ECO:0000256" key="1">
    <source>
        <dbReference type="PROSITE-ProRule" id="PRU00285"/>
    </source>
</evidence>
<dbReference type="SUPFAM" id="SSF49764">
    <property type="entry name" value="HSP20-like chaperones"/>
    <property type="match status" value="1"/>
</dbReference>
<dbReference type="RefSeq" id="WP_114132049.1">
    <property type="nucleotide sequence ID" value="NZ_CP068436.1"/>
</dbReference>
<accession>A0A367PLF0</accession>
<evidence type="ECO:0000313" key="6">
    <source>
        <dbReference type="Proteomes" id="UP000253501"/>
    </source>
</evidence>
<dbReference type="PROSITE" id="PS01031">
    <property type="entry name" value="SHSP"/>
    <property type="match status" value="1"/>
</dbReference>
<comment type="caution">
    <text evidence="5">The sequence shown here is derived from an EMBL/GenBank/DDBJ whole genome shotgun (WGS) entry which is preliminary data.</text>
</comment>